<keyword evidence="2" id="KW-1133">Transmembrane helix</keyword>
<dbReference type="EMBL" id="FQVW01000076">
    <property type="protein sequence ID" value="SHG87421.1"/>
    <property type="molecule type" value="Genomic_DNA"/>
</dbReference>
<keyword evidence="4" id="KW-1185">Reference proteome</keyword>
<feature type="compositionally biased region" description="Acidic residues" evidence="1">
    <location>
        <begin position="81"/>
        <end position="101"/>
    </location>
</feature>
<evidence type="ECO:0000313" key="3">
    <source>
        <dbReference type="EMBL" id="SHG87421.1"/>
    </source>
</evidence>
<keyword evidence="2" id="KW-0812">Transmembrane</keyword>
<evidence type="ECO:0000256" key="2">
    <source>
        <dbReference type="SAM" id="Phobius"/>
    </source>
</evidence>
<sequence>MDDKKLEQLLNEMNNSYDRIPELTNKEDIMTEVSMKKKQPIWKKLMPFAAGAAGLVLFIIMTLSSIDPMNNSKSGNQGDQGNDEQQEEENNVGDEDNEQNDIDIEKEKRAHRLEQHFTEKKEEFQHKLGIDNIDSFWEVASIKEMIDAMEEHQISESEMMNFIDDSFTIPSEKVEDIYQITAEDVKDPFYVDSEIQQFIYKMSSFYSSAQHTLNVMLNQHKLGLEGEYDLLELQDTPEKYNGPDELKGFLSMLNGQGLKLVMDKDPDFLRVALDENWITNQMATWNIDDTYKRAVKLLTTYHTSIVHDSVGFGSYDGIVDDLLEMEDILINYTNDTNDTLNPLPIEYNLYFAASEYINRFIIGEGQDIYLSDKSQEELKSFLVSHPNSRFWSIIDTVVQEYEETSWDKGDNFYRVTDTEVRILFEEKWEDIEYKDIIRLDLPLVNNGQELFDGYQREQNPINLTDLSAFEAMALYLYSAYERNSDIVHSLLTQDSEWQGEDKLYHALETNVYHLLHNPDYIIQEWADNQQVTYYFITRANMMNVIGGIEMKKENGVWKVHALIQN</sequence>
<dbReference type="STRING" id="930117.SAMN05216225_107612"/>
<accession>A0A1M5ND41</accession>
<dbReference type="Proteomes" id="UP000183988">
    <property type="component" value="Unassembled WGS sequence"/>
</dbReference>
<name>A0A1M5ND41_9BACI</name>
<proteinExistence type="predicted"/>
<gene>
    <name evidence="3" type="ORF">SAMN05216225_107612</name>
</gene>
<dbReference type="RefSeq" id="WP_072892046.1">
    <property type="nucleotide sequence ID" value="NZ_FQVW01000076.1"/>
</dbReference>
<reference evidence="3 4" key="1">
    <citation type="submission" date="2016-11" db="EMBL/GenBank/DDBJ databases">
        <authorList>
            <person name="Jaros S."/>
            <person name="Januszkiewicz K."/>
            <person name="Wedrychowicz H."/>
        </authorList>
    </citation>
    <scope>NUCLEOTIDE SEQUENCE [LARGE SCALE GENOMIC DNA]</scope>
    <source>
        <strain evidence="3 4">IBRC-M 10683</strain>
    </source>
</reference>
<evidence type="ECO:0000256" key="1">
    <source>
        <dbReference type="SAM" id="MobiDB-lite"/>
    </source>
</evidence>
<dbReference type="OrthoDB" id="2954508at2"/>
<feature type="transmembrane region" description="Helical" evidence="2">
    <location>
        <begin position="45"/>
        <end position="66"/>
    </location>
</feature>
<dbReference type="AlphaFoldDB" id="A0A1M5ND41"/>
<organism evidence="3 4">
    <name type="scientific">Ornithinibacillus halophilus</name>
    <dbReference type="NCBI Taxonomy" id="930117"/>
    <lineage>
        <taxon>Bacteria</taxon>
        <taxon>Bacillati</taxon>
        <taxon>Bacillota</taxon>
        <taxon>Bacilli</taxon>
        <taxon>Bacillales</taxon>
        <taxon>Bacillaceae</taxon>
        <taxon>Ornithinibacillus</taxon>
    </lineage>
</organism>
<protein>
    <submittedName>
        <fullName evidence="3">Uncharacterized protein</fullName>
    </submittedName>
</protein>
<feature type="region of interest" description="Disordered" evidence="1">
    <location>
        <begin position="70"/>
        <end position="101"/>
    </location>
</feature>
<keyword evidence="2" id="KW-0472">Membrane</keyword>
<evidence type="ECO:0000313" key="4">
    <source>
        <dbReference type="Proteomes" id="UP000183988"/>
    </source>
</evidence>